<dbReference type="RefSeq" id="WP_157004956.1">
    <property type="nucleotide sequence ID" value="NZ_WPOC01000010.1"/>
</dbReference>
<dbReference type="SUPFAM" id="SSF52540">
    <property type="entry name" value="P-loop containing nucleoside triphosphate hydrolases"/>
    <property type="match status" value="1"/>
</dbReference>
<dbReference type="Gene3D" id="3.20.20.140">
    <property type="entry name" value="Metal-dependent hydrolases"/>
    <property type="match status" value="1"/>
</dbReference>
<dbReference type="AlphaFoldDB" id="A0A6N8IHP9"/>
<dbReference type="InterPro" id="IPR027417">
    <property type="entry name" value="P-loop_NTPase"/>
</dbReference>
<gene>
    <name evidence="1" type="ORF">GO738_07950</name>
</gene>
<dbReference type="InterPro" id="IPR016195">
    <property type="entry name" value="Pol/histidinol_Pase-like"/>
</dbReference>
<protein>
    <submittedName>
        <fullName evidence="1">Uncharacterized protein</fullName>
    </submittedName>
</protein>
<name>A0A6N8IHP9_9ACTN</name>
<dbReference type="SUPFAM" id="SSF89550">
    <property type="entry name" value="PHP domain-like"/>
    <property type="match status" value="1"/>
</dbReference>
<dbReference type="Proteomes" id="UP000468327">
    <property type="component" value="Unassembled WGS sequence"/>
</dbReference>
<comment type="caution">
    <text evidence="1">The sequence shown here is derived from an EMBL/GenBank/DDBJ whole genome shotgun (WGS) entry which is preliminary data.</text>
</comment>
<sequence>MNRIDFHIHTVGTASDSSGFEFDVEVLKDYVERAHLAAVAITNHNGFYRDNYDRVSKTLDIAVFPGAEVNVTKLSGFGHVIIVADPSDIDDFASGMATLADECPGKDDHVSWDRVVELFPKISDWLIIPHYKKSKKLDSATLSHIQSTTGYDALEVTNAKKWLVERDEADAPLVVFSDCRPGLRMPDEDPDDNIRRYAYGYTYLQCSEMSFSSVKAAFANANNVEIFPTDRDFEILPEALPASRRMNVILGERSSGKTFTLKRILDAYEPEDRLYIEQFEITNKAKKDVFDKSVAEEDRVYFDNYFKALQDAINHYAQFDRGACEDAVRAYCTALIQYAAAPTDRYSERPIYNADGFVYEESDAVEASDVKLRKAARDLAGGGKRPDLVKEYVDPDTLMALDGRLRELMKQARTARWQKEQCDAAVAAIKKELSKKSARKPLPQVDQLREYFKYCYQEKRLAEALDALAAPLDLKSDEEYKYLKKRTRQMFSNATEARKECGLTLPSGTDVAGLFGAKVTATKRLAVIRGFDAAVQARACRLLFNIKSRIVLNDGSNAALSGGQRAEYLLLHRIAGAAGKDVVLIDEPESSFDNPFLNHDVITLLNDVAEHATVFLVTHNNTLGVSLLPDRIIYTEKTDSGEYRVYSGELSATNLTDAYGNDCDRKKVMLDTMEAGRDAYLERRTHYGLA</sequence>
<evidence type="ECO:0000313" key="1">
    <source>
        <dbReference type="EMBL" id="MVN15272.1"/>
    </source>
</evidence>
<keyword evidence="2" id="KW-1185">Reference proteome</keyword>
<evidence type="ECO:0000313" key="2">
    <source>
        <dbReference type="Proteomes" id="UP000468327"/>
    </source>
</evidence>
<reference evidence="1 2" key="1">
    <citation type="submission" date="2019-11" db="EMBL/GenBank/DDBJ databases">
        <title>Whole genome shotgun sequencing (WGS) data from Adlercreutzia equolifaciens ResAG-91, Eggerthella lenta MRI-F36, MRI-F37, MRI-F40, ResAG-49, ResAG-88, ResAG-121, ResAG-145, and Gordonibacter sp. ResAG-5, ResAG-26, ResAG-43, ResAG-50, ResAG-59.</title>
        <authorList>
            <person name="Stoll D.A."/>
            <person name="Danylec N."/>
            <person name="Franz C.M.A.P."/>
            <person name="Huch M."/>
        </authorList>
    </citation>
    <scope>NUCLEOTIDE SEQUENCE [LARGE SCALE GENOMIC DNA]</scope>
    <source>
        <strain evidence="1 2">ResAG-59</strain>
    </source>
</reference>
<organism evidence="1 2">
    <name type="scientific">Gordonibacter urolithinfaciens</name>
    <dbReference type="NCBI Taxonomy" id="1335613"/>
    <lineage>
        <taxon>Bacteria</taxon>
        <taxon>Bacillati</taxon>
        <taxon>Actinomycetota</taxon>
        <taxon>Coriobacteriia</taxon>
        <taxon>Eggerthellales</taxon>
        <taxon>Eggerthellaceae</taxon>
        <taxon>Gordonibacter</taxon>
    </lineage>
</organism>
<dbReference type="Gene3D" id="3.40.50.300">
    <property type="entry name" value="P-loop containing nucleotide triphosphate hydrolases"/>
    <property type="match status" value="1"/>
</dbReference>
<dbReference type="EMBL" id="WPOC01000010">
    <property type="protein sequence ID" value="MVN15272.1"/>
    <property type="molecule type" value="Genomic_DNA"/>
</dbReference>
<proteinExistence type="predicted"/>
<accession>A0A6N8IHP9</accession>